<keyword evidence="2" id="KW-1133">Transmembrane helix</keyword>
<sequence>MEEKEKRTSKEEGSGYGLTADNDSCRLADSDSSEPTDSNSCEPADSNSCGLATDNQTPFSENAEIRRLQNAFGEALGDLPLPDEVREEWSTFLQRQAQQKRKLYLRICLSGGVAAAIALLLLLWSPWHITDKDGILQNIEIFTALHAPEQITTIEENGRIIVSTPPATTTRLTLEDGSHVLLSANSRLEYPKEFSSQGSRTVNLTGEARFEVTKDAHRPFIVSADKMQTQVLGTVFDVNAYPGNAPAVTLYQGRVKVGKAASPIEKEIVPGQCATLTTSGDIRLAKATRTEKEGWTKDEFYYDNTEMITVLQNIGTWYNISVICHSADLLHKRVHFRFSRNVPIKTLLNVLNDLGIAHFQYKDKQIVVE</sequence>
<dbReference type="PANTHER" id="PTHR30273:SF2">
    <property type="entry name" value="PROTEIN FECR"/>
    <property type="match status" value="1"/>
</dbReference>
<evidence type="ECO:0000256" key="2">
    <source>
        <dbReference type="SAM" id="Phobius"/>
    </source>
</evidence>
<feature type="compositionally biased region" description="Basic and acidic residues" evidence="1">
    <location>
        <begin position="1"/>
        <end position="13"/>
    </location>
</feature>
<evidence type="ECO:0000313" key="3">
    <source>
        <dbReference type="EMBL" id="RHD81002.1"/>
    </source>
</evidence>
<dbReference type="Proteomes" id="UP000284785">
    <property type="component" value="Unassembled WGS sequence"/>
</dbReference>
<dbReference type="Pfam" id="PF16344">
    <property type="entry name" value="FecR_C"/>
    <property type="match status" value="1"/>
</dbReference>
<gene>
    <name evidence="3" type="ORF">DW780_25200</name>
</gene>
<dbReference type="Gene3D" id="2.60.120.1440">
    <property type="match status" value="1"/>
</dbReference>
<evidence type="ECO:0000256" key="1">
    <source>
        <dbReference type="SAM" id="MobiDB-lite"/>
    </source>
</evidence>
<keyword evidence="2" id="KW-0472">Membrane</keyword>
<name>A0A414HAH0_BACT4</name>
<dbReference type="PIRSF" id="PIRSF018266">
    <property type="entry name" value="FecR"/>
    <property type="match status" value="1"/>
</dbReference>
<dbReference type="Gene3D" id="3.55.50.30">
    <property type="match status" value="1"/>
</dbReference>
<reference evidence="3 4" key="1">
    <citation type="submission" date="2018-08" db="EMBL/GenBank/DDBJ databases">
        <title>A genome reference for cultivated species of the human gut microbiota.</title>
        <authorList>
            <person name="Zou Y."/>
            <person name="Xue W."/>
            <person name="Luo G."/>
        </authorList>
    </citation>
    <scope>NUCLEOTIDE SEQUENCE [LARGE SCALE GENOMIC DNA]</scope>
    <source>
        <strain evidence="3 4">AM30-26</strain>
    </source>
</reference>
<dbReference type="AlphaFoldDB" id="A0A414HAH0"/>
<proteinExistence type="predicted"/>
<keyword evidence="2" id="KW-0812">Transmembrane</keyword>
<dbReference type="EMBL" id="QSJP01000035">
    <property type="protein sequence ID" value="RHD81002.1"/>
    <property type="molecule type" value="Genomic_DNA"/>
</dbReference>
<dbReference type="InterPro" id="IPR032508">
    <property type="entry name" value="FecR_C"/>
</dbReference>
<feature type="compositionally biased region" description="Polar residues" evidence="1">
    <location>
        <begin position="33"/>
        <end position="56"/>
    </location>
</feature>
<comment type="caution">
    <text evidence="3">The sequence shown here is derived from an EMBL/GenBank/DDBJ whole genome shotgun (WGS) entry which is preliminary data.</text>
</comment>
<dbReference type="GO" id="GO:0016989">
    <property type="term" value="F:sigma factor antagonist activity"/>
    <property type="evidence" value="ECO:0007669"/>
    <property type="project" value="TreeGrafter"/>
</dbReference>
<feature type="transmembrane region" description="Helical" evidence="2">
    <location>
        <begin position="103"/>
        <end position="127"/>
    </location>
</feature>
<dbReference type="InterPro" id="IPR006860">
    <property type="entry name" value="FecR"/>
</dbReference>
<dbReference type="PANTHER" id="PTHR30273">
    <property type="entry name" value="PERIPLASMIC SIGNAL SENSOR AND SIGMA FACTOR ACTIVATOR FECR-RELATED"/>
    <property type="match status" value="1"/>
</dbReference>
<dbReference type="Pfam" id="PF04773">
    <property type="entry name" value="FecR"/>
    <property type="match status" value="1"/>
</dbReference>
<evidence type="ECO:0000313" key="4">
    <source>
        <dbReference type="Proteomes" id="UP000284785"/>
    </source>
</evidence>
<feature type="region of interest" description="Disordered" evidence="1">
    <location>
        <begin position="1"/>
        <end position="56"/>
    </location>
</feature>
<protein>
    <submittedName>
        <fullName evidence="3">FecR family protein</fullName>
    </submittedName>
</protein>
<organism evidence="3 4">
    <name type="scientific">Bacteroides thetaiotaomicron</name>
    <dbReference type="NCBI Taxonomy" id="818"/>
    <lineage>
        <taxon>Bacteria</taxon>
        <taxon>Pseudomonadati</taxon>
        <taxon>Bacteroidota</taxon>
        <taxon>Bacteroidia</taxon>
        <taxon>Bacteroidales</taxon>
        <taxon>Bacteroidaceae</taxon>
        <taxon>Bacteroides</taxon>
    </lineage>
</organism>
<dbReference type="RefSeq" id="WP_103877595.1">
    <property type="nucleotide sequence ID" value="NZ_CABJDH010000011.1"/>
</dbReference>
<accession>A0A414HAH0</accession>
<dbReference type="InterPro" id="IPR012373">
    <property type="entry name" value="Ferrdict_sens_TM"/>
</dbReference>